<reference evidence="4 5" key="1">
    <citation type="submission" date="2017-03" db="EMBL/GenBank/DDBJ databases">
        <title>Widespread Adenine N6-methylation of Active Genes in Fungi.</title>
        <authorList>
            <consortium name="DOE Joint Genome Institute"/>
            <person name="Mondo S.J."/>
            <person name="Dannebaum R.O."/>
            <person name="Kuo R.C."/>
            <person name="Louie K.B."/>
            <person name="Bewick A.J."/>
            <person name="Labutti K."/>
            <person name="Haridas S."/>
            <person name="Kuo A."/>
            <person name="Salamov A."/>
            <person name="Ahrendt S.R."/>
            <person name="Lau R."/>
            <person name="Bowen B.P."/>
            <person name="Lipzen A."/>
            <person name="Sullivan W."/>
            <person name="Andreopoulos W.B."/>
            <person name="Clum A."/>
            <person name="Lindquist E."/>
            <person name="Daum C."/>
            <person name="Northen T.R."/>
            <person name="Ramamoorthy G."/>
            <person name="Schmitz R.J."/>
            <person name="Gryganskyi A."/>
            <person name="Culley D."/>
            <person name="Magnuson J."/>
            <person name="James T.Y."/>
            <person name="O'Malley M.A."/>
            <person name="Stajich J.E."/>
            <person name="Spatafora J.W."/>
            <person name="Visel A."/>
            <person name="Grigoriev I.V."/>
        </authorList>
    </citation>
    <scope>NUCLEOTIDE SEQUENCE [LARGE SCALE GENOMIC DNA]</scope>
    <source>
        <strain evidence="4 5">NRRL Y-17943</strain>
    </source>
</reference>
<dbReference type="RefSeq" id="XP_021870297.1">
    <property type="nucleotide sequence ID" value="XM_022013001.1"/>
</dbReference>
<name>A0A1Y1UDN3_9TREE</name>
<proteinExistence type="predicted"/>
<feature type="active site" description="Proton donor/acceptor" evidence="2">
    <location>
        <position position="101"/>
    </location>
</feature>
<dbReference type="GO" id="GO:0004331">
    <property type="term" value="F:fructose-2,6-bisphosphate 2-phosphatase activity"/>
    <property type="evidence" value="ECO:0007669"/>
    <property type="project" value="TreeGrafter"/>
</dbReference>
<dbReference type="STRING" id="4999.A0A1Y1UDN3"/>
<dbReference type="GO" id="GO:0005829">
    <property type="term" value="C:cytosol"/>
    <property type="evidence" value="ECO:0007669"/>
    <property type="project" value="TreeGrafter"/>
</dbReference>
<dbReference type="InterPro" id="IPR051695">
    <property type="entry name" value="Phosphoglycerate_Mutase"/>
</dbReference>
<feature type="active site" description="Tele-phosphohistidine intermediate" evidence="2">
    <location>
        <position position="27"/>
    </location>
</feature>
<protein>
    <submittedName>
        <fullName evidence="4">Histidine phosphatase superfamily</fullName>
    </submittedName>
</protein>
<comment type="caution">
    <text evidence="4">The sequence shown here is derived from an EMBL/GenBank/DDBJ whole genome shotgun (WGS) entry which is preliminary data.</text>
</comment>
<dbReference type="SUPFAM" id="SSF53254">
    <property type="entry name" value="Phosphoglycerate mutase-like"/>
    <property type="match status" value="1"/>
</dbReference>
<dbReference type="AlphaFoldDB" id="A0A1Y1UDN3"/>
<evidence type="ECO:0000256" key="2">
    <source>
        <dbReference type="PIRSR" id="PIRSR613078-1"/>
    </source>
</evidence>
<dbReference type="InterPro" id="IPR029033">
    <property type="entry name" value="His_PPase_superfam"/>
</dbReference>
<evidence type="ECO:0000313" key="5">
    <source>
        <dbReference type="Proteomes" id="UP000193218"/>
    </source>
</evidence>
<accession>A0A1Y1UDN3</accession>
<keyword evidence="5" id="KW-1185">Reference proteome</keyword>
<dbReference type="PANTHER" id="PTHR46517:SF1">
    <property type="entry name" value="FRUCTOSE-2,6-BISPHOSPHATASE TIGAR"/>
    <property type="match status" value="1"/>
</dbReference>
<feature type="binding site" evidence="3">
    <location>
        <position position="76"/>
    </location>
    <ligand>
        <name>substrate</name>
    </ligand>
</feature>
<sequence>MPFGFERFIDTSIPIDLHRMLLYFVRHGETDDNANGIIQGQKDTPLNDHGRLQAELLADRLENISFDQAWTSELSRARETAEILLSRHPHTPLYTHPKIKERFLGSMQGKQWPRGMKRPDDMEPGDEFQRRVCSWVFSFLDSYAKGNDFSSLALHDPPSSPSLMSHGEPNILIVSHGAWIATLQRSLPAFPFTTLPAVDLRRSCRNTSMMVVRCRPTRSQDMERRELAYQQAKKDWREQKAKSSTFPSLGHQLKDKAEAVLHRSRDPEPSSSIAPQPRRVIEMGWEGELLCWGDVSHLAELDRTQEEARRVQKDVMAQEVADDVAT</sequence>
<dbReference type="GeneID" id="33554809"/>
<dbReference type="Proteomes" id="UP000193218">
    <property type="component" value="Unassembled WGS sequence"/>
</dbReference>
<evidence type="ECO:0000313" key="4">
    <source>
        <dbReference type="EMBL" id="ORX36168.1"/>
    </source>
</evidence>
<dbReference type="SMART" id="SM00855">
    <property type="entry name" value="PGAM"/>
    <property type="match status" value="1"/>
</dbReference>
<dbReference type="Gene3D" id="3.40.50.1240">
    <property type="entry name" value="Phosphoglycerate mutase-like"/>
    <property type="match status" value="1"/>
</dbReference>
<organism evidence="4 5">
    <name type="scientific">Kockovaella imperatae</name>
    <dbReference type="NCBI Taxonomy" id="4999"/>
    <lineage>
        <taxon>Eukaryota</taxon>
        <taxon>Fungi</taxon>
        <taxon>Dikarya</taxon>
        <taxon>Basidiomycota</taxon>
        <taxon>Agaricomycotina</taxon>
        <taxon>Tremellomycetes</taxon>
        <taxon>Tremellales</taxon>
        <taxon>Cuniculitremaceae</taxon>
        <taxon>Kockovaella</taxon>
    </lineage>
</organism>
<dbReference type="InterPro" id="IPR013078">
    <property type="entry name" value="His_Pase_superF_clade-1"/>
</dbReference>
<dbReference type="EMBL" id="NBSH01000009">
    <property type="protein sequence ID" value="ORX36168.1"/>
    <property type="molecule type" value="Genomic_DNA"/>
</dbReference>
<dbReference type="GO" id="GO:0045820">
    <property type="term" value="P:negative regulation of glycolytic process"/>
    <property type="evidence" value="ECO:0007669"/>
    <property type="project" value="TreeGrafter"/>
</dbReference>
<feature type="binding site" evidence="3">
    <location>
        <begin position="26"/>
        <end position="33"/>
    </location>
    <ligand>
        <name>substrate</name>
    </ligand>
</feature>
<dbReference type="CDD" id="cd07067">
    <property type="entry name" value="HP_PGM_like"/>
    <property type="match status" value="1"/>
</dbReference>
<dbReference type="InParanoid" id="A0A1Y1UDN3"/>
<dbReference type="OrthoDB" id="354304at2759"/>
<keyword evidence="1" id="KW-0378">Hydrolase</keyword>
<evidence type="ECO:0000256" key="3">
    <source>
        <dbReference type="PIRSR" id="PIRSR613078-2"/>
    </source>
</evidence>
<dbReference type="GO" id="GO:0043456">
    <property type="term" value="P:regulation of pentose-phosphate shunt"/>
    <property type="evidence" value="ECO:0007669"/>
    <property type="project" value="TreeGrafter"/>
</dbReference>
<gene>
    <name evidence="4" type="ORF">BD324DRAFT_528254</name>
</gene>
<evidence type="ECO:0000256" key="1">
    <source>
        <dbReference type="ARBA" id="ARBA00022801"/>
    </source>
</evidence>
<dbReference type="PANTHER" id="PTHR46517">
    <property type="entry name" value="FRUCTOSE-2,6-BISPHOSPHATASE TIGAR"/>
    <property type="match status" value="1"/>
</dbReference>
<dbReference type="Pfam" id="PF00300">
    <property type="entry name" value="His_Phos_1"/>
    <property type="match status" value="1"/>
</dbReference>